<evidence type="ECO:0000256" key="10">
    <source>
        <dbReference type="ARBA" id="ARBA00048752"/>
    </source>
</evidence>
<evidence type="ECO:0000259" key="13">
    <source>
        <dbReference type="Pfam" id="PF00590"/>
    </source>
</evidence>
<evidence type="ECO:0000256" key="9">
    <source>
        <dbReference type="ARBA" id="ARBA00035662"/>
    </source>
</evidence>
<dbReference type="GO" id="GO:0017183">
    <property type="term" value="P:protein histidyl modification to diphthamide"/>
    <property type="evidence" value="ECO:0007669"/>
    <property type="project" value="UniProtKB-UniPathway"/>
</dbReference>
<dbReference type="InterPro" id="IPR000878">
    <property type="entry name" value="4pyrrol_Mease"/>
</dbReference>
<dbReference type="OrthoDB" id="2516at2759"/>
<dbReference type="HOGENOM" id="CLU_066040_1_0_1"/>
<comment type="catalytic activity">
    <reaction evidence="10">
        <text>2-[(3S)-amino-3-carboxypropyl]-L-histidyl-[translation elongation factor 2] + 4 S-adenosyl-L-methionine = diphthine methyl ester-[translation elongation factor 2] + 4 S-adenosyl-L-homocysteine + 3 H(+)</text>
        <dbReference type="Rhea" id="RHEA:42652"/>
        <dbReference type="Rhea" id="RHEA-COMP:9749"/>
        <dbReference type="Rhea" id="RHEA-COMP:10173"/>
        <dbReference type="ChEBI" id="CHEBI:15378"/>
        <dbReference type="ChEBI" id="CHEBI:57856"/>
        <dbReference type="ChEBI" id="CHEBI:59789"/>
        <dbReference type="ChEBI" id="CHEBI:73995"/>
        <dbReference type="ChEBI" id="CHEBI:79005"/>
        <dbReference type="EC" id="2.1.1.314"/>
    </reaction>
</comment>
<dbReference type="PANTHER" id="PTHR10882:SF0">
    <property type="entry name" value="DIPHTHINE METHYL ESTER SYNTHASE"/>
    <property type="match status" value="1"/>
</dbReference>
<keyword evidence="15" id="KW-1185">Reference proteome</keyword>
<dbReference type="EC" id="2.1.1.314" evidence="4"/>
<dbReference type="Pfam" id="PF00590">
    <property type="entry name" value="TP_methylase"/>
    <property type="match status" value="1"/>
</dbReference>
<evidence type="ECO:0000256" key="11">
    <source>
        <dbReference type="PIRSR" id="PIRSR036432-1"/>
    </source>
</evidence>
<comment type="similarity">
    <text evidence="9">In the N-terminal section; belongs to the precorrin methyltransferase family.</text>
</comment>
<evidence type="ECO:0000256" key="3">
    <source>
        <dbReference type="ARBA" id="ARBA00006729"/>
    </source>
</evidence>
<dbReference type="GO" id="GO:0141133">
    <property type="term" value="F:diphthine methyl ester synthase activity"/>
    <property type="evidence" value="ECO:0007669"/>
    <property type="project" value="UniProtKB-EC"/>
</dbReference>
<dbReference type="Proteomes" id="UP000029445">
    <property type="component" value="Chromosome 5"/>
</dbReference>
<comment type="pathway">
    <text evidence="2">Protein modification; peptidyl-diphthamide biosynthesis.</text>
</comment>
<dbReference type="InterPro" id="IPR004551">
    <property type="entry name" value="Dphthn_synthase"/>
</dbReference>
<evidence type="ECO:0000313" key="14">
    <source>
        <dbReference type="EMBL" id="KGB76076.1"/>
    </source>
</evidence>
<dbReference type="NCBIfam" id="TIGR00522">
    <property type="entry name" value="dph5"/>
    <property type="match status" value="1"/>
</dbReference>
<feature type="domain" description="Tetrapyrrole methylase" evidence="13">
    <location>
        <begin position="1"/>
        <end position="165"/>
    </location>
</feature>
<feature type="binding site" evidence="11">
    <location>
        <position position="163"/>
    </location>
    <ligand>
        <name>S-adenosyl-L-methionine</name>
        <dbReference type="ChEBI" id="CHEBI:59789"/>
    </ligand>
</feature>
<dbReference type="InterPro" id="IPR035996">
    <property type="entry name" value="4pyrrol_Methylase_sf"/>
</dbReference>
<dbReference type="CDD" id="cd11647">
    <property type="entry name" value="DHP5_DphB"/>
    <property type="match status" value="1"/>
</dbReference>
<comment type="similarity">
    <text evidence="3">Belongs to the diphthine synthase family.</text>
</comment>
<dbReference type="PANTHER" id="PTHR10882">
    <property type="entry name" value="DIPHTHINE SYNTHASE"/>
    <property type="match status" value="1"/>
</dbReference>
<dbReference type="STRING" id="294750.A0A095D4A0"/>
<evidence type="ECO:0000256" key="2">
    <source>
        <dbReference type="ARBA" id="ARBA00005156"/>
    </source>
</evidence>
<keyword evidence="5" id="KW-0488">Methylation</keyword>
<evidence type="ECO:0000256" key="12">
    <source>
        <dbReference type="SAM" id="MobiDB-lite"/>
    </source>
</evidence>
<dbReference type="EMBL" id="CP025763">
    <property type="protein sequence ID" value="KGB76076.1"/>
    <property type="molecule type" value="Genomic_DNA"/>
</dbReference>
<comment type="function">
    <text evidence="1">S-adenosyl-L-methionine-dependent methyltransferase that catalyzes four methylations of the modified target histidine residue in translation elongation factor 2 (EF-2), to form an intermediate called diphthine methyl ester. The four successive methylation reactions represent the second step of diphthamide biosynthesis.</text>
</comment>
<proteinExistence type="inferred from homology"/>
<feature type="binding site" evidence="11">
    <location>
        <position position="84"/>
    </location>
    <ligand>
        <name>S-adenosyl-L-methionine</name>
        <dbReference type="ChEBI" id="CHEBI:59789"/>
    </ligand>
</feature>
<evidence type="ECO:0000256" key="1">
    <source>
        <dbReference type="ARBA" id="ARBA00004006"/>
    </source>
</evidence>
<dbReference type="GeneID" id="88178299"/>
<feature type="region of interest" description="Disordered" evidence="12">
    <location>
        <begin position="205"/>
        <end position="242"/>
    </location>
</feature>
<organism evidence="14 15">
    <name type="scientific">Cryptococcus deuterogattii (strain R265)</name>
    <name type="common">Cryptococcus gattii VGII (strain R265)</name>
    <dbReference type="NCBI Taxonomy" id="294750"/>
    <lineage>
        <taxon>Eukaryota</taxon>
        <taxon>Fungi</taxon>
        <taxon>Dikarya</taxon>
        <taxon>Basidiomycota</taxon>
        <taxon>Agaricomycotina</taxon>
        <taxon>Tremellomycetes</taxon>
        <taxon>Tremellales</taxon>
        <taxon>Cryptococcaceae</taxon>
        <taxon>Cryptococcus</taxon>
        <taxon>Cryptococcus gattii species complex</taxon>
    </lineage>
</organism>
<reference evidence="14 15" key="1">
    <citation type="journal article" date="2011" name="MBio">
        <title>Genome variation in Cryptococcus gattii, an emerging pathogen of immunocompetent hosts.</title>
        <authorList>
            <person name="D'Souza C.A."/>
            <person name="Kronstad J.W."/>
            <person name="Taylor G."/>
            <person name="Warren R."/>
            <person name="Yuen M."/>
            <person name="Hu G."/>
            <person name="Jung W.H."/>
            <person name="Sham A."/>
            <person name="Kidd S.E."/>
            <person name="Tangen K."/>
            <person name="Lee N."/>
            <person name="Zeilmaker T."/>
            <person name="Sawkins J."/>
            <person name="McVicker G."/>
            <person name="Shah S."/>
            <person name="Gnerre S."/>
            <person name="Griggs A."/>
            <person name="Zeng Q."/>
            <person name="Bartlett K."/>
            <person name="Li W."/>
            <person name="Wang X."/>
            <person name="Heitman J."/>
            <person name="Stajich J.E."/>
            <person name="Fraser J.A."/>
            <person name="Meyer W."/>
            <person name="Carter D."/>
            <person name="Schein J."/>
            <person name="Krzywinski M."/>
            <person name="Kwon-Chung K.J."/>
            <person name="Varma A."/>
            <person name="Wang J."/>
            <person name="Brunham R."/>
            <person name="Fyfe M."/>
            <person name="Ouellette B.F."/>
            <person name="Siddiqui A."/>
            <person name="Marra M."/>
            <person name="Jones S."/>
            <person name="Holt R."/>
            <person name="Birren B.W."/>
            <person name="Galagan J.E."/>
            <person name="Cuomo C.A."/>
        </authorList>
    </citation>
    <scope>NUCLEOTIDE SEQUENCE [LARGE SCALE GENOMIC DNA]</scope>
    <source>
        <strain evidence="14 15">R265</strain>
    </source>
</reference>
<reference evidence="14 15" key="2">
    <citation type="journal article" date="2018" name="Proc. Natl. Acad. Sci.">
        <title>RNAi is a critical determinant of centromere evolution in closely related fungi.</title>
        <authorList>
            <person name="Yadav V."/>
            <person name="Sun S."/>
            <person name="Billmyre R.B."/>
            <person name="Thimmappa B.C."/>
            <person name="Shea T."/>
            <person name="Lintner R."/>
            <person name="Bakkeren G."/>
            <person name="Cuomo C.A."/>
            <person name="Heitman J."/>
            <person name="Sanyal K."/>
        </authorList>
    </citation>
    <scope>NUCLEOTIDE SEQUENCE [LARGE SCALE GENOMIC DNA]</scope>
    <source>
        <strain evidence="14 15">R265</strain>
    </source>
</reference>
<evidence type="ECO:0000256" key="8">
    <source>
        <dbReference type="ARBA" id="ARBA00022691"/>
    </source>
</evidence>
<keyword evidence="7" id="KW-0808">Transferase</keyword>
<dbReference type="PIRSF" id="PIRSF036432">
    <property type="entry name" value="Diphthine_synth"/>
    <property type="match status" value="1"/>
</dbReference>
<dbReference type="UniPathway" id="UPA00559"/>
<evidence type="ECO:0000256" key="7">
    <source>
        <dbReference type="ARBA" id="ARBA00022679"/>
    </source>
</evidence>
<dbReference type="VEuPathDB" id="FungiDB:CNBG_1914"/>
<dbReference type="GO" id="GO:0032259">
    <property type="term" value="P:methylation"/>
    <property type="evidence" value="ECO:0007669"/>
    <property type="project" value="UniProtKB-KW"/>
</dbReference>
<keyword evidence="6" id="KW-0489">Methyltransferase</keyword>
<dbReference type="SUPFAM" id="SSF53790">
    <property type="entry name" value="Tetrapyrrole methylase"/>
    <property type="match status" value="2"/>
</dbReference>
<keyword evidence="8 11" id="KW-0949">S-adenosyl-L-methionine</keyword>
<dbReference type="Gene3D" id="3.40.1010.10">
    <property type="entry name" value="Cobalt-precorrin-4 Transmethylase, Domain 1"/>
    <property type="match status" value="1"/>
</dbReference>
<accession>A0A095D4A0</accession>
<evidence type="ECO:0000256" key="6">
    <source>
        <dbReference type="ARBA" id="ARBA00022603"/>
    </source>
</evidence>
<dbReference type="KEGG" id="cdeu:CNBG_1914"/>
<dbReference type="InterPro" id="IPR014777">
    <property type="entry name" value="4pyrrole_Mease_sub1"/>
</dbReference>
<dbReference type="InterPro" id="IPR014776">
    <property type="entry name" value="4pyrrole_Mease_sub2"/>
</dbReference>
<evidence type="ECO:0000256" key="5">
    <source>
        <dbReference type="ARBA" id="ARBA00022481"/>
    </source>
</evidence>
<feature type="binding site" evidence="11">
    <location>
        <position position="9"/>
    </location>
    <ligand>
        <name>S-adenosyl-L-methionine</name>
        <dbReference type="ChEBI" id="CHEBI:59789"/>
    </ligand>
</feature>
<sequence length="327" mass="36664">MFYVIGLGLSDEKDITVKGLEAVKGSERVYLESYTSILMVEKEKLEAFYERPVITATREMVELEADDILKDADKVDISFLVVGDPLGATTHSDLLLRAQSRNIPTSIIHNASILTALGSTGLQMYSFGQTLSLPFYTETWRPDSWYPRLEENLRLGVHTLVLLDIKVREQSEENMARGRLIYEPPRFMNPAQAFNQMLLTESIRHPAPKPQPQFQSQSQKTSSDSEEEGEGEEKDPYPSLMSPSQTLAISLSRVGTSSQRLISGTLSELAALDEEEFGGPLHSVVIVGKRLHPLELEYAGKFAIGGENGDWWRVGKEVYGVERETFY</sequence>
<feature type="binding site" evidence="11">
    <location>
        <begin position="112"/>
        <end position="113"/>
    </location>
    <ligand>
        <name>S-adenosyl-L-methionine</name>
        <dbReference type="ChEBI" id="CHEBI:59789"/>
    </ligand>
</feature>
<dbReference type="AlphaFoldDB" id="A0A095D4A0"/>
<protein>
    <recommendedName>
        <fullName evidence="4">diphthine methyl ester synthase</fullName>
        <ecNumber evidence="4">2.1.1.314</ecNumber>
    </recommendedName>
</protein>
<dbReference type="OMA" id="HNASIMS"/>
<name>A0A095D4A0_CRYD2</name>
<feature type="compositionally biased region" description="Acidic residues" evidence="12">
    <location>
        <begin position="224"/>
        <end position="233"/>
    </location>
</feature>
<dbReference type="Gene3D" id="3.30.950.10">
    <property type="entry name" value="Methyltransferase, Cobalt-precorrin-4 Transmethylase, Domain 2"/>
    <property type="match status" value="1"/>
</dbReference>
<evidence type="ECO:0000256" key="4">
    <source>
        <dbReference type="ARBA" id="ARBA00011927"/>
    </source>
</evidence>
<dbReference type="FunFam" id="3.40.1010.10:FF:000004">
    <property type="entry name" value="Putative diphthine synthase"/>
    <property type="match status" value="1"/>
</dbReference>
<dbReference type="RefSeq" id="XP_062881980.1">
    <property type="nucleotide sequence ID" value="XM_063026025.1"/>
</dbReference>
<gene>
    <name evidence="14" type="ORF">CNBG_1914</name>
</gene>
<feature type="binding site" evidence="11">
    <location>
        <position position="87"/>
    </location>
    <ligand>
        <name>S-adenosyl-L-methionine</name>
        <dbReference type="ChEBI" id="CHEBI:59789"/>
    </ligand>
</feature>
<feature type="compositionally biased region" description="Low complexity" evidence="12">
    <location>
        <begin position="212"/>
        <end position="222"/>
    </location>
</feature>
<evidence type="ECO:0000313" key="15">
    <source>
        <dbReference type="Proteomes" id="UP000029445"/>
    </source>
</evidence>